<proteinExistence type="predicted"/>
<keyword evidence="1" id="KW-1133">Transmembrane helix</keyword>
<evidence type="ECO:0000256" key="1">
    <source>
        <dbReference type="SAM" id="Phobius"/>
    </source>
</evidence>
<dbReference type="AlphaFoldDB" id="A0AA42BNR0"/>
<dbReference type="RefSeq" id="WP_254758177.1">
    <property type="nucleotide sequence ID" value="NZ_JANCLT010000003.1"/>
</dbReference>
<dbReference type="CDD" id="cd00761">
    <property type="entry name" value="Glyco_tranf_GTA_type"/>
    <property type="match status" value="1"/>
</dbReference>
<accession>A0AA42BNR0</accession>
<dbReference type="SUPFAM" id="SSF53448">
    <property type="entry name" value="Nucleotide-diphospho-sugar transferases"/>
    <property type="match status" value="1"/>
</dbReference>
<dbReference type="InterPro" id="IPR001173">
    <property type="entry name" value="Glyco_trans_2-like"/>
</dbReference>
<comment type="caution">
    <text evidence="3">The sequence shown here is derived from an EMBL/GenBank/DDBJ whole genome shotgun (WGS) entry which is preliminary data.</text>
</comment>
<feature type="transmembrane region" description="Helical" evidence="1">
    <location>
        <begin position="330"/>
        <end position="355"/>
    </location>
</feature>
<evidence type="ECO:0000313" key="3">
    <source>
        <dbReference type="EMBL" id="MCP8968260.1"/>
    </source>
</evidence>
<dbReference type="InterPro" id="IPR029044">
    <property type="entry name" value="Nucleotide-diphossugar_trans"/>
</dbReference>
<feature type="domain" description="Glycosyltransferase 2-like" evidence="2">
    <location>
        <begin position="41"/>
        <end position="215"/>
    </location>
</feature>
<keyword evidence="1" id="KW-0812">Transmembrane</keyword>
<dbReference type="Pfam" id="PF00535">
    <property type="entry name" value="Glycos_transf_2"/>
    <property type="match status" value="1"/>
</dbReference>
<feature type="transmembrane region" description="Helical" evidence="1">
    <location>
        <begin position="276"/>
        <end position="293"/>
    </location>
</feature>
<keyword evidence="1" id="KW-0472">Membrane</keyword>
<protein>
    <submittedName>
        <fullName evidence="3">Glycosyltransferase family 2 protein</fullName>
    </submittedName>
</protein>
<keyword evidence="4" id="KW-1185">Reference proteome</keyword>
<gene>
    <name evidence="3" type="ORF">NK662_06865</name>
</gene>
<reference evidence="3" key="1">
    <citation type="submission" date="2022-07" db="EMBL/GenBank/DDBJ databases">
        <authorList>
            <person name="Li W.-J."/>
            <person name="Deng Q.-Q."/>
        </authorList>
    </citation>
    <scope>NUCLEOTIDE SEQUENCE</scope>
    <source>
        <strain evidence="3">SYSU M60031</strain>
    </source>
</reference>
<feature type="transmembrane region" description="Helical" evidence="1">
    <location>
        <begin position="300"/>
        <end position="318"/>
    </location>
</feature>
<organism evidence="3 4">
    <name type="scientific">Ectobacillus ponti</name>
    <dbReference type="NCBI Taxonomy" id="2961894"/>
    <lineage>
        <taxon>Bacteria</taxon>
        <taxon>Bacillati</taxon>
        <taxon>Bacillota</taxon>
        <taxon>Bacilli</taxon>
        <taxon>Bacillales</taxon>
        <taxon>Bacillaceae</taxon>
        <taxon>Ectobacillus</taxon>
    </lineage>
</organism>
<dbReference type="PANTHER" id="PTHR43646">
    <property type="entry name" value="GLYCOSYLTRANSFERASE"/>
    <property type="match status" value="1"/>
</dbReference>
<dbReference type="Proteomes" id="UP001156102">
    <property type="component" value="Unassembled WGS sequence"/>
</dbReference>
<dbReference type="PANTHER" id="PTHR43646:SF3">
    <property type="entry name" value="SLR1566 PROTEIN"/>
    <property type="match status" value="1"/>
</dbReference>
<name>A0AA42BNR0_9BACI</name>
<dbReference type="Gene3D" id="3.90.550.10">
    <property type="entry name" value="Spore Coat Polysaccharide Biosynthesis Protein SpsA, Chain A"/>
    <property type="match status" value="1"/>
</dbReference>
<evidence type="ECO:0000259" key="2">
    <source>
        <dbReference type="Pfam" id="PF00535"/>
    </source>
</evidence>
<dbReference type="EMBL" id="JANCLT010000003">
    <property type="protein sequence ID" value="MCP8968260.1"/>
    <property type="molecule type" value="Genomic_DNA"/>
</dbReference>
<sequence>MSLLFWLLLGSSLFLLIWTVCNSLFLPALGRRSLREQPLVTILVPMRNEARNAAALIQTIQQLRYHNFECIILDDQSTDDTWHILQQTSLHDPRFRLIQGGPLPKQWVGKVHACHQLSTHANGEYLLFLDADIRLQPDTIEQALSLLQARQAKLLTGFPAFPVDTLLGRLLVPMQHFVIYTHLPVLLANHTLWKSATAAHGAFMLFERQAYEEIGGHRAVHASLVEDVHMARRMKEQGHRVLLANVTSHVSCYMYETNREAWEGFAKNIFTGLGRSVPLVIGMTCFYVLLYLLPFALLPLSLLYGPLLLLPALLLWLQRLYIDYDTRQQLWLFLSQPLAIIALIAIMNYSMYLALLKKSYYWKGRTYS</sequence>
<evidence type="ECO:0000313" key="4">
    <source>
        <dbReference type="Proteomes" id="UP001156102"/>
    </source>
</evidence>